<evidence type="ECO:0000256" key="10">
    <source>
        <dbReference type="ARBA" id="ARBA00048513"/>
    </source>
</evidence>
<feature type="domain" description="AB hydrolase-1" evidence="12">
    <location>
        <begin position="47"/>
        <end position="291"/>
    </location>
</feature>
<name>A0AAV7HSD5_COTGL</name>
<evidence type="ECO:0000256" key="1">
    <source>
        <dbReference type="ARBA" id="ARBA00008645"/>
    </source>
</evidence>
<comment type="caution">
    <text evidence="13">The sequence shown here is derived from an EMBL/GenBank/DDBJ whole genome shotgun (WGS) entry which is preliminary data.</text>
</comment>
<dbReference type="PANTHER" id="PTHR46118:SF4">
    <property type="entry name" value="PROTEIN ABHD11"/>
    <property type="match status" value="1"/>
</dbReference>
<dbReference type="AlphaFoldDB" id="A0AAV7HSD5"/>
<evidence type="ECO:0000259" key="12">
    <source>
        <dbReference type="Pfam" id="PF00561"/>
    </source>
</evidence>
<dbReference type="Pfam" id="PF00561">
    <property type="entry name" value="Abhydrolase_1"/>
    <property type="match status" value="1"/>
</dbReference>
<evidence type="ECO:0000256" key="3">
    <source>
        <dbReference type="ARBA" id="ARBA00026104"/>
    </source>
</evidence>
<comment type="catalytic activity">
    <reaction evidence="5">
        <text>a 1,2-diacyl-sn-glycerol + H2O = a 2-acylglycerol + a fatty acid + H(+)</text>
        <dbReference type="Rhea" id="RHEA:33275"/>
        <dbReference type="ChEBI" id="CHEBI:15377"/>
        <dbReference type="ChEBI" id="CHEBI:15378"/>
        <dbReference type="ChEBI" id="CHEBI:17389"/>
        <dbReference type="ChEBI" id="CHEBI:17815"/>
        <dbReference type="ChEBI" id="CHEBI:28868"/>
        <dbReference type="EC" id="3.1.1.116"/>
    </reaction>
</comment>
<evidence type="ECO:0000313" key="14">
    <source>
        <dbReference type="Proteomes" id="UP000826195"/>
    </source>
</evidence>
<accession>A0AAV7HSD5</accession>
<comment type="catalytic activity">
    <reaction evidence="11">
        <text>1-octadecanoyl-2-(5Z,8Z,11Z,14Z-eicosatetraenoyl)-sn-glycerol + H2O = 2-(5Z,8Z,11Z,14Z-eicosatetraenoyl)-glycerol + octadecanoate + H(+)</text>
        <dbReference type="Rhea" id="RHEA:38507"/>
        <dbReference type="ChEBI" id="CHEBI:15377"/>
        <dbReference type="ChEBI" id="CHEBI:15378"/>
        <dbReference type="ChEBI" id="CHEBI:25629"/>
        <dbReference type="ChEBI" id="CHEBI:52392"/>
        <dbReference type="ChEBI" id="CHEBI:75728"/>
    </reaction>
</comment>
<comment type="catalytic activity">
    <reaction evidence="10">
        <text>1-octadecanoyl-2-(9Z-octadecenoyl)-sn-glycerol + H2O = 2-(9Z-octadecenoyl)-glycerol + octadecanoate + H(+)</text>
        <dbReference type="Rhea" id="RHEA:77103"/>
        <dbReference type="ChEBI" id="CHEBI:15377"/>
        <dbReference type="ChEBI" id="CHEBI:15378"/>
        <dbReference type="ChEBI" id="CHEBI:25629"/>
        <dbReference type="ChEBI" id="CHEBI:73990"/>
        <dbReference type="ChEBI" id="CHEBI:75468"/>
    </reaction>
</comment>
<evidence type="ECO:0000256" key="7">
    <source>
        <dbReference type="ARBA" id="ARBA00044064"/>
    </source>
</evidence>
<protein>
    <recommendedName>
        <fullName evidence="7">sn-1-specific diacylglycerol lipase ABHD11</fullName>
        <ecNumber evidence="3">3.1.1.116</ecNumber>
    </recommendedName>
    <alternativeName>
        <fullName evidence="4">Alpha/beta hydrolase domain-containing protein 11</fullName>
    </alternativeName>
</protein>
<keyword evidence="14" id="KW-1185">Reference proteome</keyword>
<sequence length="304" mass="33988">MLKRVSNKIILEHLKKSLTRESHVSNYLNSDVKLSYASYDASKSDKPPVIIMHGLFGSKNNWNTLAKAINQQTKRQVITVDARNHGESPHSSEMNYPAMAGDVKALMRDLNFDKSVCIGHSMGGAVMMLTALNYPELIDKLIVVDMSPVKTSPSLYEMTGIIGALKAIDFNNYKTLSEARKGTDQQLAKTIDALSLRQFLVTNVMEVTPGVYKWRVNLDVIADNFSNNIARFPELVPSLKNKVFGGQTLFIAGGNSDYVKREDEDKIKKLFPKVDIKYVEGAGHWVQSEKPAEFLQLACQFINN</sequence>
<comment type="catalytic activity">
    <reaction evidence="8">
        <text>1-octadecanoyl-2-(4Z,7Z,10Z,13Z,16Z,19Z-docosahexaenoyl)-sn-glycerol + H2O = 2-(4Z,7Z,10Z,13Z,16Z,19Z-docosahexaenoyl)-glycerol + octadecanoate + H(+)</text>
        <dbReference type="Rhea" id="RHEA:77107"/>
        <dbReference type="ChEBI" id="CHEBI:15377"/>
        <dbReference type="ChEBI" id="CHEBI:15378"/>
        <dbReference type="ChEBI" id="CHEBI:25629"/>
        <dbReference type="ChEBI" id="CHEBI:77129"/>
        <dbReference type="ChEBI" id="CHEBI:186738"/>
    </reaction>
</comment>
<reference evidence="13 14" key="1">
    <citation type="journal article" date="2021" name="J. Hered.">
        <title>A chromosome-level genome assembly of the parasitoid wasp, Cotesia glomerata (Hymenoptera: Braconidae).</title>
        <authorList>
            <person name="Pinto B.J."/>
            <person name="Weis J.J."/>
            <person name="Gamble T."/>
            <person name="Ode P.J."/>
            <person name="Paul R."/>
            <person name="Zaspel J.M."/>
        </authorList>
    </citation>
    <scope>NUCLEOTIDE SEQUENCE [LARGE SCALE GENOMIC DNA]</scope>
    <source>
        <strain evidence="13">CgM1</strain>
    </source>
</reference>
<dbReference type="FunFam" id="3.40.50.1820:FF:000039">
    <property type="entry name" value="Esterase ybfF"/>
    <property type="match status" value="1"/>
</dbReference>
<dbReference type="InterPro" id="IPR000073">
    <property type="entry name" value="AB_hydrolase_1"/>
</dbReference>
<dbReference type="Gene3D" id="3.40.50.1820">
    <property type="entry name" value="alpha/beta hydrolase"/>
    <property type="match status" value="1"/>
</dbReference>
<evidence type="ECO:0000256" key="2">
    <source>
        <dbReference type="ARBA" id="ARBA00022801"/>
    </source>
</evidence>
<evidence type="ECO:0000256" key="4">
    <source>
        <dbReference type="ARBA" id="ARBA00042703"/>
    </source>
</evidence>
<evidence type="ECO:0000256" key="9">
    <source>
        <dbReference type="ARBA" id="ARBA00048504"/>
    </source>
</evidence>
<dbReference type="SUPFAM" id="SSF53474">
    <property type="entry name" value="alpha/beta-Hydrolases"/>
    <property type="match status" value="1"/>
</dbReference>
<dbReference type="GO" id="GO:0005739">
    <property type="term" value="C:mitochondrion"/>
    <property type="evidence" value="ECO:0007669"/>
    <property type="project" value="TreeGrafter"/>
</dbReference>
<evidence type="ECO:0000256" key="11">
    <source>
        <dbReference type="ARBA" id="ARBA00048919"/>
    </source>
</evidence>
<dbReference type="EC" id="3.1.1.116" evidence="3"/>
<evidence type="ECO:0000256" key="8">
    <source>
        <dbReference type="ARBA" id="ARBA00048283"/>
    </source>
</evidence>
<comment type="similarity">
    <text evidence="1">Belongs to the AB hydrolase superfamily.</text>
</comment>
<dbReference type="GO" id="GO:0052689">
    <property type="term" value="F:carboxylic ester hydrolase activity"/>
    <property type="evidence" value="ECO:0007669"/>
    <property type="project" value="TreeGrafter"/>
</dbReference>
<gene>
    <name evidence="13" type="ORF">KQX54_016760</name>
</gene>
<evidence type="ECO:0000256" key="6">
    <source>
        <dbReference type="ARBA" id="ARBA00043742"/>
    </source>
</evidence>
<keyword evidence="2" id="KW-0378">Hydrolase</keyword>
<dbReference type="PANTHER" id="PTHR46118">
    <property type="entry name" value="PROTEIN ABHD11"/>
    <property type="match status" value="1"/>
</dbReference>
<comment type="catalytic activity">
    <reaction evidence="6">
        <text>a 1,3-diacyl-sn-glycerol + H2O = a 1-acyl-sn-glycerol + a fatty acid + H(+)</text>
        <dbReference type="Rhea" id="RHEA:38503"/>
        <dbReference type="ChEBI" id="CHEBI:15377"/>
        <dbReference type="ChEBI" id="CHEBI:15378"/>
        <dbReference type="ChEBI" id="CHEBI:28868"/>
        <dbReference type="ChEBI" id="CHEBI:64683"/>
        <dbReference type="ChEBI" id="CHEBI:77272"/>
    </reaction>
</comment>
<dbReference type="InterPro" id="IPR029058">
    <property type="entry name" value="AB_hydrolase_fold"/>
</dbReference>
<comment type="catalytic activity">
    <reaction evidence="9">
        <text>1,2-didecanoylglycerol + H2O = decanoylglycerol + decanoate + H(+)</text>
        <dbReference type="Rhea" id="RHEA:48596"/>
        <dbReference type="ChEBI" id="CHEBI:11152"/>
        <dbReference type="ChEBI" id="CHEBI:15377"/>
        <dbReference type="ChEBI" id="CHEBI:15378"/>
        <dbReference type="ChEBI" id="CHEBI:27689"/>
        <dbReference type="ChEBI" id="CHEBI:90605"/>
    </reaction>
</comment>
<evidence type="ECO:0000256" key="5">
    <source>
        <dbReference type="ARBA" id="ARBA00043667"/>
    </source>
</evidence>
<dbReference type="Proteomes" id="UP000826195">
    <property type="component" value="Unassembled WGS sequence"/>
</dbReference>
<organism evidence="13 14">
    <name type="scientific">Cotesia glomerata</name>
    <name type="common">Lepidopteran parasitic wasp</name>
    <name type="synonym">Apanteles glomeratus</name>
    <dbReference type="NCBI Taxonomy" id="32391"/>
    <lineage>
        <taxon>Eukaryota</taxon>
        <taxon>Metazoa</taxon>
        <taxon>Ecdysozoa</taxon>
        <taxon>Arthropoda</taxon>
        <taxon>Hexapoda</taxon>
        <taxon>Insecta</taxon>
        <taxon>Pterygota</taxon>
        <taxon>Neoptera</taxon>
        <taxon>Endopterygota</taxon>
        <taxon>Hymenoptera</taxon>
        <taxon>Apocrita</taxon>
        <taxon>Ichneumonoidea</taxon>
        <taxon>Braconidae</taxon>
        <taxon>Microgastrinae</taxon>
        <taxon>Cotesia</taxon>
    </lineage>
</organism>
<dbReference type="EMBL" id="JAHXZJ010002237">
    <property type="protein sequence ID" value="KAH0547032.1"/>
    <property type="molecule type" value="Genomic_DNA"/>
</dbReference>
<evidence type="ECO:0000313" key="13">
    <source>
        <dbReference type="EMBL" id="KAH0547032.1"/>
    </source>
</evidence>
<proteinExistence type="inferred from homology"/>
<dbReference type="PRINTS" id="PR00111">
    <property type="entry name" value="ABHYDROLASE"/>
</dbReference>